<dbReference type="RefSeq" id="WP_270029617.1">
    <property type="nucleotide sequence ID" value="NZ_JAPDDP010000099.1"/>
</dbReference>
<dbReference type="PANTHER" id="PTHR43155">
    <property type="entry name" value="CYCLIC DI-GMP PHOSPHODIESTERASE PA4108-RELATED"/>
    <property type="match status" value="1"/>
</dbReference>
<dbReference type="PANTHER" id="PTHR43155:SF2">
    <property type="entry name" value="CYCLIC DI-GMP PHOSPHODIESTERASE PA4108"/>
    <property type="match status" value="1"/>
</dbReference>
<dbReference type="PROSITE" id="PS51832">
    <property type="entry name" value="HD_GYP"/>
    <property type="match status" value="1"/>
</dbReference>
<organism evidence="2 3">
    <name type="scientific">Solirubrobacter phytolaccae</name>
    <dbReference type="NCBI Taxonomy" id="1404360"/>
    <lineage>
        <taxon>Bacteria</taxon>
        <taxon>Bacillati</taxon>
        <taxon>Actinomycetota</taxon>
        <taxon>Thermoleophilia</taxon>
        <taxon>Solirubrobacterales</taxon>
        <taxon>Solirubrobacteraceae</taxon>
        <taxon>Solirubrobacter</taxon>
    </lineage>
</organism>
<evidence type="ECO:0000313" key="2">
    <source>
        <dbReference type="EMBL" id="MDA0185135.1"/>
    </source>
</evidence>
<dbReference type="SUPFAM" id="SSF109604">
    <property type="entry name" value="HD-domain/PDEase-like"/>
    <property type="match status" value="1"/>
</dbReference>
<evidence type="ECO:0000259" key="1">
    <source>
        <dbReference type="PROSITE" id="PS51832"/>
    </source>
</evidence>
<feature type="domain" description="HD-GYP" evidence="1">
    <location>
        <begin position="58"/>
        <end position="253"/>
    </location>
</feature>
<gene>
    <name evidence="2" type="ORF">OJ997_32825</name>
</gene>
<name>A0A9X3SEP6_9ACTN</name>
<dbReference type="EMBL" id="JAPDDP010000099">
    <property type="protein sequence ID" value="MDA0185135.1"/>
    <property type="molecule type" value="Genomic_DNA"/>
</dbReference>
<dbReference type="Pfam" id="PF13487">
    <property type="entry name" value="HD_5"/>
    <property type="match status" value="1"/>
</dbReference>
<dbReference type="AlphaFoldDB" id="A0A9X3SEP6"/>
<sequence length="263" mass="28231">MSTTKTTVDDVVRAVARDTPAFTPTAPAPGNSFTSELLGALRRDQPAPPPQPKPAWEPLPTLDAIAGVLLTMLTHRVPAARRHAAAVAHYAGELGRAAGFTGAQRTVVRTAGLLHDLGTLAFRDHLLLDRCELQPGERAQVERHPVDGVRLMMRLPGMREVAEAVLSHHERYDGTGYPNGLAGEWIPLSARILAVAEVYDTLTAPDRYRAPLPPDLAQQELGLIAGSQLDPELVELFVSHVLPLGHEAHGARIAVLEAELAAS</sequence>
<dbReference type="InterPro" id="IPR006675">
    <property type="entry name" value="HDIG_dom"/>
</dbReference>
<accession>A0A9X3SEP6</accession>
<dbReference type="InterPro" id="IPR037522">
    <property type="entry name" value="HD_GYP_dom"/>
</dbReference>
<dbReference type="InterPro" id="IPR003607">
    <property type="entry name" value="HD/PDEase_dom"/>
</dbReference>
<evidence type="ECO:0000313" key="3">
    <source>
        <dbReference type="Proteomes" id="UP001147653"/>
    </source>
</evidence>
<dbReference type="CDD" id="cd00077">
    <property type="entry name" value="HDc"/>
    <property type="match status" value="1"/>
</dbReference>
<dbReference type="Proteomes" id="UP001147653">
    <property type="component" value="Unassembled WGS sequence"/>
</dbReference>
<keyword evidence="3" id="KW-1185">Reference proteome</keyword>
<reference evidence="2" key="1">
    <citation type="submission" date="2022-10" db="EMBL/GenBank/DDBJ databases">
        <title>The WGS of Solirubrobacter phytolaccae KCTC 29190.</title>
        <authorList>
            <person name="Jiang Z."/>
        </authorList>
    </citation>
    <scope>NUCLEOTIDE SEQUENCE</scope>
    <source>
        <strain evidence="2">KCTC 29190</strain>
    </source>
</reference>
<comment type="caution">
    <text evidence="2">The sequence shown here is derived from an EMBL/GenBank/DDBJ whole genome shotgun (WGS) entry which is preliminary data.</text>
</comment>
<dbReference type="SMART" id="SM00471">
    <property type="entry name" value="HDc"/>
    <property type="match status" value="1"/>
</dbReference>
<dbReference type="Gene3D" id="1.10.3210.10">
    <property type="entry name" value="Hypothetical protein af1432"/>
    <property type="match status" value="1"/>
</dbReference>
<dbReference type="NCBIfam" id="TIGR00277">
    <property type="entry name" value="HDIG"/>
    <property type="match status" value="1"/>
</dbReference>
<proteinExistence type="predicted"/>
<protein>
    <submittedName>
        <fullName evidence="2">HD domain-containing protein</fullName>
    </submittedName>
</protein>